<dbReference type="InterPro" id="IPR036875">
    <property type="entry name" value="Znf_CCHC_sf"/>
</dbReference>
<dbReference type="InterPro" id="IPR012677">
    <property type="entry name" value="Nucleotide-bd_a/b_plait_sf"/>
</dbReference>
<evidence type="ECO:0000256" key="3">
    <source>
        <dbReference type="SAM" id="MobiDB-lite"/>
    </source>
</evidence>
<dbReference type="Gene3D" id="3.30.70.330">
    <property type="match status" value="1"/>
</dbReference>
<dbReference type="PROSITE" id="PS50102">
    <property type="entry name" value="RRM"/>
    <property type="match status" value="1"/>
</dbReference>
<feature type="domain" description="RRM" evidence="4">
    <location>
        <begin position="275"/>
        <end position="352"/>
    </location>
</feature>
<reference evidence="6 7" key="1">
    <citation type="journal article" date="2020" name="G3 (Bethesda)">
        <title>Improved Reference Genome for Cyclotella cryptica CCMP332, a Model for Cell Wall Morphogenesis, Salinity Adaptation, and Lipid Production in Diatoms (Bacillariophyta).</title>
        <authorList>
            <person name="Roberts W.R."/>
            <person name="Downey K.M."/>
            <person name="Ruck E.C."/>
            <person name="Traller J.C."/>
            <person name="Alverson A.J."/>
        </authorList>
    </citation>
    <scope>NUCLEOTIDE SEQUENCE [LARGE SCALE GENOMIC DNA]</scope>
    <source>
        <strain evidence="6 7">CCMP332</strain>
    </source>
</reference>
<dbReference type="Pfam" id="PF00098">
    <property type="entry name" value="zf-CCHC"/>
    <property type="match status" value="1"/>
</dbReference>
<evidence type="ECO:0000256" key="2">
    <source>
        <dbReference type="PROSITE-ProRule" id="PRU00176"/>
    </source>
</evidence>
<comment type="caution">
    <text evidence="6">The sequence shown here is derived from an EMBL/GenBank/DDBJ whole genome shotgun (WGS) entry which is preliminary data.</text>
</comment>
<evidence type="ECO:0000256" key="1">
    <source>
        <dbReference type="PROSITE-ProRule" id="PRU00047"/>
    </source>
</evidence>
<dbReference type="Proteomes" id="UP001516023">
    <property type="component" value="Unassembled WGS sequence"/>
</dbReference>
<evidence type="ECO:0000313" key="6">
    <source>
        <dbReference type="EMBL" id="KAL3798356.1"/>
    </source>
</evidence>
<feature type="domain" description="CCHC-type" evidence="5">
    <location>
        <begin position="424"/>
        <end position="438"/>
    </location>
</feature>
<proteinExistence type="predicted"/>
<keyword evidence="2" id="KW-0694">RNA-binding</keyword>
<dbReference type="SMART" id="SM00343">
    <property type="entry name" value="ZnF_C2HC"/>
    <property type="match status" value="6"/>
</dbReference>
<dbReference type="PROSITE" id="PS50158">
    <property type="entry name" value="ZF_CCHC"/>
    <property type="match status" value="2"/>
</dbReference>
<dbReference type="InterPro" id="IPR001878">
    <property type="entry name" value="Znf_CCHC"/>
</dbReference>
<dbReference type="CDD" id="cd00590">
    <property type="entry name" value="RRM_SF"/>
    <property type="match status" value="1"/>
</dbReference>
<dbReference type="InterPro" id="IPR035979">
    <property type="entry name" value="RBD_domain_sf"/>
</dbReference>
<evidence type="ECO:0000259" key="4">
    <source>
        <dbReference type="PROSITE" id="PS50102"/>
    </source>
</evidence>
<dbReference type="SUPFAM" id="SSF57756">
    <property type="entry name" value="Retrovirus zinc finger-like domains"/>
    <property type="match status" value="2"/>
</dbReference>
<organism evidence="6 7">
    <name type="scientific">Cyclotella cryptica</name>
    <dbReference type="NCBI Taxonomy" id="29204"/>
    <lineage>
        <taxon>Eukaryota</taxon>
        <taxon>Sar</taxon>
        <taxon>Stramenopiles</taxon>
        <taxon>Ochrophyta</taxon>
        <taxon>Bacillariophyta</taxon>
        <taxon>Coscinodiscophyceae</taxon>
        <taxon>Thalassiosirophycidae</taxon>
        <taxon>Stephanodiscales</taxon>
        <taxon>Stephanodiscaceae</taxon>
        <taxon>Cyclotella</taxon>
    </lineage>
</organism>
<feature type="compositionally biased region" description="Basic and acidic residues" evidence="3">
    <location>
        <begin position="554"/>
        <end position="566"/>
    </location>
</feature>
<dbReference type="Gene3D" id="4.10.60.10">
    <property type="entry name" value="Zinc finger, CCHC-type"/>
    <property type="match status" value="2"/>
</dbReference>
<gene>
    <name evidence="6" type="ORF">HJC23_005009</name>
</gene>
<dbReference type="SUPFAM" id="SSF54928">
    <property type="entry name" value="RNA-binding domain, RBD"/>
    <property type="match status" value="1"/>
</dbReference>
<protein>
    <submittedName>
        <fullName evidence="6">Uncharacterized protein</fullName>
    </submittedName>
</protein>
<evidence type="ECO:0000259" key="5">
    <source>
        <dbReference type="PROSITE" id="PS50158"/>
    </source>
</evidence>
<dbReference type="SMART" id="SM00360">
    <property type="entry name" value="RRM"/>
    <property type="match status" value="1"/>
</dbReference>
<dbReference type="EMBL" id="JABMIG020000046">
    <property type="protein sequence ID" value="KAL3798356.1"/>
    <property type="molecule type" value="Genomic_DNA"/>
</dbReference>
<keyword evidence="1" id="KW-0863">Zinc-finger</keyword>
<feature type="region of interest" description="Disordered" evidence="3">
    <location>
        <begin position="539"/>
        <end position="579"/>
    </location>
</feature>
<dbReference type="AlphaFoldDB" id="A0ABD3QEX0"/>
<dbReference type="GO" id="GO:0008270">
    <property type="term" value="F:zinc ion binding"/>
    <property type="evidence" value="ECO:0007669"/>
    <property type="project" value="UniProtKB-KW"/>
</dbReference>
<dbReference type="PANTHER" id="PTHR46978">
    <property type="entry name" value="ZINC KNUCKLE (CCHC-TYPE) FAMILY PROTEIN"/>
    <property type="match status" value="1"/>
</dbReference>
<feature type="region of interest" description="Disordered" evidence="3">
    <location>
        <begin position="349"/>
        <end position="370"/>
    </location>
</feature>
<dbReference type="GO" id="GO:0003723">
    <property type="term" value="F:RNA binding"/>
    <property type="evidence" value="ECO:0007669"/>
    <property type="project" value="UniProtKB-UniRule"/>
</dbReference>
<accession>A0ABD3QEX0</accession>
<feature type="compositionally biased region" description="Polar residues" evidence="3">
    <location>
        <begin position="20"/>
        <end position="33"/>
    </location>
</feature>
<evidence type="ECO:0000313" key="7">
    <source>
        <dbReference type="Proteomes" id="UP001516023"/>
    </source>
</evidence>
<dbReference type="Pfam" id="PF00076">
    <property type="entry name" value="RRM_1"/>
    <property type="match status" value="1"/>
</dbReference>
<sequence>MALRPRHNVTMDQRLRQRGWSIQSASDDPSNSHQRARAESSATEPSLSHEEKVHLMNSAFEEVNDDVEIVVPTGKIKRDSESIEEGDNYVAIAGEEKSADGDDESNDAFAKNPKKRRKTESSGKKKNYTALSCDSIENDAPKQGVALTQVQQDQFDLAKSKLSKWAARLFDPNRPRGLVEPPKTIPLNDEFLTAFGKREKEYDELSGRKIDIDKTSLDVVDIFDSDDGGTKSGTSKSQTNYSEISAGKVRKLSVDRLRFRLLRRTLTIHARELIDQVKITNLNYATSAETLTRACEMIGPVINVNIILDEYRQSTGRAYVVFEDHNTAQNFVDKMNEQSLDGRAIRASLSAASSSSRKKDGPNGGGVKRDNRYWERDISKKCNHCGIVGHLMTNCPNGDDQFKPCPMCAEVGHDLWSCPLKSVCFNCGVPGHVSRECPHRRMNHNRMICTICHARDHHRFSCSERPWNVPSQDALCMECGKVGHLMCSEMKWFFGLTGLTCFNCGRSDHHGTQCQRPSFDQCARDSSLAQKEVEMADAINLSDQLSHQQNRSNASRDRDSMRERNNGRARSATPRHRRF</sequence>
<feature type="region of interest" description="Disordered" evidence="3">
    <location>
        <begin position="1"/>
        <end position="52"/>
    </location>
</feature>
<feature type="compositionally biased region" description="Basic and acidic residues" evidence="3">
    <location>
        <begin position="357"/>
        <end position="370"/>
    </location>
</feature>
<feature type="region of interest" description="Disordered" evidence="3">
    <location>
        <begin position="95"/>
        <end position="126"/>
    </location>
</feature>
<name>A0ABD3QEX0_9STRA</name>
<keyword evidence="1" id="KW-0479">Metal-binding</keyword>
<feature type="domain" description="CCHC-type" evidence="5">
    <location>
        <begin position="381"/>
        <end position="397"/>
    </location>
</feature>
<dbReference type="InterPro" id="IPR000504">
    <property type="entry name" value="RRM_dom"/>
</dbReference>
<dbReference type="PANTHER" id="PTHR46978:SF1">
    <property type="entry name" value="ZINC KNUCKLE (CCHC-TYPE) FAMILY PROTEIN"/>
    <property type="match status" value="1"/>
</dbReference>
<keyword evidence="7" id="KW-1185">Reference proteome</keyword>
<keyword evidence="1" id="KW-0862">Zinc</keyword>
<feature type="compositionally biased region" description="Polar residues" evidence="3">
    <location>
        <begin position="541"/>
        <end position="553"/>
    </location>
</feature>